<keyword evidence="7" id="KW-0788">Thiol protease</keyword>
<dbReference type="eggNOG" id="KOG2674">
    <property type="taxonomic scope" value="Eukaryota"/>
</dbReference>
<feature type="region of interest" description="Disordered" evidence="12">
    <location>
        <begin position="47"/>
        <end position="107"/>
    </location>
</feature>
<reference evidence="15" key="1">
    <citation type="submission" date="2011-05" db="EMBL/GenBank/DDBJ databases">
        <authorList>
            <person name="Richards S.R."/>
            <person name="Qu J."/>
            <person name="Jiang H."/>
            <person name="Jhangiani S.N."/>
            <person name="Agravi P."/>
            <person name="Goodspeed R."/>
            <person name="Gross S."/>
            <person name="Mandapat C."/>
            <person name="Jackson L."/>
            <person name="Mathew T."/>
            <person name="Pu L."/>
            <person name="Thornton R."/>
            <person name="Saada N."/>
            <person name="Wilczek-Boney K.B."/>
            <person name="Lee S."/>
            <person name="Kovar C."/>
            <person name="Wu Y."/>
            <person name="Scherer S.E."/>
            <person name="Worley K.C."/>
            <person name="Muzny D.M."/>
            <person name="Gibbs R."/>
        </authorList>
    </citation>
    <scope>NUCLEOTIDE SEQUENCE</scope>
    <source>
        <strain evidence="15">Brora</strain>
    </source>
</reference>
<accession>T1J1K5</accession>
<protein>
    <recommendedName>
        <fullName evidence="11">Cysteine protease</fullName>
        <ecNumber evidence="11">3.4.22.-</ecNumber>
    </recommendedName>
</protein>
<organism evidence="14 15">
    <name type="scientific">Strigamia maritima</name>
    <name type="common">European centipede</name>
    <name type="synonym">Geophilus maritimus</name>
    <dbReference type="NCBI Taxonomy" id="126957"/>
    <lineage>
        <taxon>Eukaryota</taxon>
        <taxon>Metazoa</taxon>
        <taxon>Ecdysozoa</taxon>
        <taxon>Arthropoda</taxon>
        <taxon>Myriapoda</taxon>
        <taxon>Chilopoda</taxon>
        <taxon>Pleurostigmophora</taxon>
        <taxon>Geophilomorpha</taxon>
        <taxon>Linotaeniidae</taxon>
        <taxon>Strigamia</taxon>
    </lineage>
</organism>
<keyword evidence="15" id="KW-1185">Reference proteome</keyword>
<dbReference type="GO" id="GO:0034727">
    <property type="term" value="P:piecemeal microautophagy of the nucleus"/>
    <property type="evidence" value="ECO:0007669"/>
    <property type="project" value="TreeGrafter"/>
</dbReference>
<reference evidence="14" key="2">
    <citation type="submission" date="2015-02" db="UniProtKB">
        <authorList>
            <consortium name="EnsemblMetazoa"/>
        </authorList>
    </citation>
    <scope>IDENTIFICATION</scope>
</reference>
<evidence type="ECO:0000256" key="4">
    <source>
        <dbReference type="ARBA" id="ARBA00022490"/>
    </source>
</evidence>
<dbReference type="PANTHER" id="PTHR22624:SF52">
    <property type="entry name" value="CYSTEINE PROTEASE"/>
    <property type="match status" value="1"/>
</dbReference>
<evidence type="ECO:0000256" key="12">
    <source>
        <dbReference type="SAM" id="MobiDB-lite"/>
    </source>
</evidence>
<dbReference type="Proteomes" id="UP000014500">
    <property type="component" value="Unassembled WGS sequence"/>
</dbReference>
<evidence type="ECO:0000256" key="5">
    <source>
        <dbReference type="ARBA" id="ARBA00022670"/>
    </source>
</evidence>
<dbReference type="GO" id="GO:0035973">
    <property type="term" value="P:aggrephagy"/>
    <property type="evidence" value="ECO:0007669"/>
    <property type="project" value="TreeGrafter"/>
</dbReference>
<dbReference type="AlphaFoldDB" id="T1J1K5"/>
<dbReference type="InterPro" id="IPR005078">
    <property type="entry name" value="Peptidase_C54"/>
</dbReference>
<dbReference type="OMA" id="DSFHCSW"/>
<comment type="subcellular location">
    <subcellularLocation>
        <location evidence="1 11">Cytoplasm</location>
    </subcellularLocation>
</comment>
<dbReference type="GO" id="GO:0000045">
    <property type="term" value="P:autophagosome assembly"/>
    <property type="evidence" value="ECO:0007669"/>
    <property type="project" value="TreeGrafter"/>
</dbReference>
<comment type="similarity">
    <text evidence="2 11">Belongs to the peptidase C54 family.</text>
</comment>
<keyword evidence="5 11" id="KW-0645">Protease</keyword>
<dbReference type="Pfam" id="PF03416">
    <property type="entry name" value="Peptidase_C54"/>
    <property type="match status" value="1"/>
</dbReference>
<evidence type="ECO:0000256" key="8">
    <source>
        <dbReference type="ARBA" id="ARBA00022927"/>
    </source>
</evidence>
<dbReference type="GO" id="GO:0000423">
    <property type="term" value="P:mitophagy"/>
    <property type="evidence" value="ECO:0007669"/>
    <property type="project" value="TreeGrafter"/>
</dbReference>
<evidence type="ECO:0000256" key="3">
    <source>
        <dbReference type="ARBA" id="ARBA00022448"/>
    </source>
</evidence>
<sequence length="501" mass="56809">MFGSLGNKRRVELENVSGQSYTPASVTDEMDSGFWNYTLGVANQGSRLYPRLPDTDPTPTFVLDAPRSSRSREDKASATTNLKSWFTREKEKKKNSQSNGATSDHSSDKMKTKFISMWNNMKYGLSVKLKTNFSRDSAIWLLGHSYHQKPELCADPSVAGDLGNVFREFQLDFCTRIWLTYRREFEELDGSSYTTDCGWGCMLRSGQMLLAEGLVRHLMGRDWRFKVNEYQSPGQNEMHRQIVRWFGDTPDEKSPFALHHLVAIGKSMGKKAGDWYGPASVAHIMRHALENSANKHSLLEGLHIYVAQDCTVYKGDVLKLCTGSSLGGDVWQGVVIFVPLRLGGESFNHVYAHCVRIFLSDPNCIGIIGGRPKHSLYFVGYQDDKLIHLDPHYCQEVVDVSAHDFPLQSFHCMSPRKMSFSRMDPSCTIGFYCGSRTDFDAFVKFRHSPTVEYPVFVVTEGTNETSNMDCMTREEMFICPDYRLESDVGSELDSEEEFVVL</sequence>
<feature type="domain" description="Peptidase C54 catalytic" evidence="13">
    <location>
        <begin position="167"/>
        <end position="444"/>
    </location>
</feature>
<evidence type="ECO:0000256" key="7">
    <source>
        <dbReference type="ARBA" id="ARBA00022807"/>
    </source>
</evidence>
<dbReference type="STRING" id="126957.T1J1K5"/>
<evidence type="ECO:0000256" key="2">
    <source>
        <dbReference type="ARBA" id="ARBA00010958"/>
    </source>
</evidence>
<comment type="catalytic activity">
    <reaction evidence="10">
        <text>[protein]-C-terminal L-amino acid-glycyl-phosphatidylethanolamide + H2O = [protein]-C-terminal L-amino acid-glycine + a 1,2-diacyl-sn-glycero-3-phosphoethanolamine</text>
        <dbReference type="Rhea" id="RHEA:67548"/>
        <dbReference type="Rhea" id="RHEA-COMP:17323"/>
        <dbReference type="Rhea" id="RHEA-COMP:17324"/>
        <dbReference type="ChEBI" id="CHEBI:15377"/>
        <dbReference type="ChEBI" id="CHEBI:64612"/>
        <dbReference type="ChEBI" id="CHEBI:172940"/>
        <dbReference type="ChEBI" id="CHEBI:172941"/>
    </reaction>
    <physiologicalReaction direction="left-to-right" evidence="10">
        <dbReference type="Rhea" id="RHEA:67549"/>
    </physiologicalReaction>
</comment>
<dbReference type="EC" id="3.4.22.-" evidence="11"/>
<keyword evidence="9 11" id="KW-0072">Autophagy</keyword>
<evidence type="ECO:0000256" key="9">
    <source>
        <dbReference type="ARBA" id="ARBA00023006"/>
    </source>
</evidence>
<evidence type="ECO:0000313" key="14">
    <source>
        <dbReference type="EnsemblMetazoa" id="SMAR007424-PA"/>
    </source>
</evidence>
<comment type="function">
    <text evidence="11">Cysteine protease that plays a key role in autophagy by mediating both proteolytic activation and delipidation of ATG8 family proteins.</text>
</comment>
<evidence type="ECO:0000259" key="13">
    <source>
        <dbReference type="Pfam" id="PF03416"/>
    </source>
</evidence>
<dbReference type="EnsemblMetazoa" id="SMAR007424-RA">
    <property type="protein sequence ID" value="SMAR007424-PA"/>
    <property type="gene ID" value="SMAR007424"/>
</dbReference>
<dbReference type="GO" id="GO:0004197">
    <property type="term" value="F:cysteine-type endopeptidase activity"/>
    <property type="evidence" value="ECO:0007669"/>
    <property type="project" value="TreeGrafter"/>
</dbReference>
<dbReference type="GO" id="GO:0019786">
    <property type="term" value="F:protein-phosphatidylethanolamide deconjugating activity"/>
    <property type="evidence" value="ECO:0007669"/>
    <property type="project" value="InterPro"/>
</dbReference>
<keyword evidence="6 11" id="KW-0378">Hydrolase</keyword>
<dbReference type="HOGENOM" id="CLU_021259_3_2_1"/>
<dbReference type="EMBL" id="JH431789">
    <property type="status" value="NOT_ANNOTATED_CDS"/>
    <property type="molecule type" value="Genomic_DNA"/>
</dbReference>
<keyword evidence="4 11" id="KW-0963">Cytoplasm</keyword>
<evidence type="ECO:0000256" key="11">
    <source>
        <dbReference type="RuleBase" id="RU363115"/>
    </source>
</evidence>
<dbReference type="GO" id="GO:0016485">
    <property type="term" value="P:protein processing"/>
    <property type="evidence" value="ECO:0007669"/>
    <property type="project" value="TreeGrafter"/>
</dbReference>
<dbReference type="PANTHER" id="PTHR22624">
    <property type="entry name" value="CYSTEINE PROTEASE ATG4"/>
    <property type="match status" value="1"/>
</dbReference>
<evidence type="ECO:0000313" key="15">
    <source>
        <dbReference type="Proteomes" id="UP000014500"/>
    </source>
</evidence>
<keyword evidence="3" id="KW-0813">Transport</keyword>
<name>T1J1K5_STRMM</name>
<dbReference type="InterPro" id="IPR038765">
    <property type="entry name" value="Papain-like_cys_pep_sf"/>
</dbReference>
<evidence type="ECO:0000256" key="1">
    <source>
        <dbReference type="ARBA" id="ARBA00004496"/>
    </source>
</evidence>
<evidence type="ECO:0000256" key="10">
    <source>
        <dbReference type="ARBA" id="ARBA00029362"/>
    </source>
</evidence>
<evidence type="ECO:0000256" key="6">
    <source>
        <dbReference type="ARBA" id="ARBA00022801"/>
    </source>
</evidence>
<dbReference type="SUPFAM" id="SSF54001">
    <property type="entry name" value="Cysteine proteinases"/>
    <property type="match status" value="1"/>
</dbReference>
<keyword evidence="8 11" id="KW-0653">Protein transport</keyword>
<dbReference type="GO" id="GO:0015031">
    <property type="term" value="P:protein transport"/>
    <property type="evidence" value="ECO:0007669"/>
    <property type="project" value="UniProtKB-KW"/>
</dbReference>
<proteinExistence type="inferred from homology"/>
<dbReference type="GO" id="GO:0005737">
    <property type="term" value="C:cytoplasm"/>
    <property type="evidence" value="ECO:0007669"/>
    <property type="project" value="UniProtKB-SubCell"/>
</dbReference>
<dbReference type="InterPro" id="IPR046792">
    <property type="entry name" value="Peptidase_C54_cat"/>
</dbReference>
<dbReference type="PhylomeDB" id="T1J1K5"/>